<protein>
    <submittedName>
        <fullName evidence="2">Putative phosphate transport regulator</fullName>
    </submittedName>
</protein>
<dbReference type="InterPro" id="IPR018445">
    <property type="entry name" value="Put_Phosphate_transp_reg"/>
</dbReference>
<evidence type="ECO:0000256" key="1">
    <source>
        <dbReference type="ARBA" id="ARBA00008591"/>
    </source>
</evidence>
<accession>E8UX45</accession>
<dbReference type="InterPro" id="IPR038078">
    <property type="entry name" value="PhoU-like_sf"/>
</dbReference>
<dbReference type="EMBL" id="CP002467">
    <property type="protein sequence ID" value="ADV83008.1"/>
    <property type="molecule type" value="Genomic_DNA"/>
</dbReference>
<dbReference type="KEGG" id="tsa:AciPR4_2206"/>
<organism evidence="2 3">
    <name type="scientific">Terriglobus saanensis (strain ATCC BAA-1853 / DSM 23119 / SP1PR4)</name>
    <dbReference type="NCBI Taxonomy" id="401053"/>
    <lineage>
        <taxon>Bacteria</taxon>
        <taxon>Pseudomonadati</taxon>
        <taxon>Acidobacteriota</taxon>
        <taxon>Terriglobia</taxon>
        <taxon>Terriglobales</taxon>
        <taxon>Acidobacteriaceae</taxon>
        <taxon>Terriglobus</taxon>
    </lineage>
</organism>
<proteinExistence type="inferred from homology"/>
<gene>
    <name evidence="2" type="ordered locus">AciPR4_2206</name>
</gene>
<dbReference type="AlphaFoldDB" id="E8UX45"/>
<dbReference type="eggNOG" id="COG1392">
    <property type="taxonomic scope" value="Bacteria"/>
</dbReference>
<dbReference type="STRING" id="401053.AciPR4_2206"/>
<dbReference type="PANTHER" id="PTHR37298">
    <property type="entry name" value="UPF0111 PROTEIN YKAA"/>
    <property type="match status" value="1"/>
</dbReference>
<evidence type="ECO:0000313" key="2">
    <source>
        <dbReference type="EMBL" id="ADV83008.1"/>
    </source>
</evidence>
<dbReference type="Gene3D" id="1.20.58.220">
    <property type="entry name" value="Phosphate transport system protein phou homolog 2, domain 2"/>
    <property type="match status" value="1"/>
</dbReference>
<dbReference type="HOGENOM" id="CLU_086031_0_1_0"/>
<reference evidence="2 3" key="1">
    <citation type="journal article" date="2012" name="Stand. Genomic Sci.">
        <title>Complete genome sequence of Terriglobus saanensis type strain SP1PR4(T), an Acidobacteria from tundra soil.</title>
        <authorList>
            <person name="Rawat S.R."/>
            <person name="Mannisto M.K."/>
            <person name="Starovoytov V."/>
            <person name="Goodwin L."/>
            <person name="Nolan M."/>
            <person name="Hauser L."/>
            <person name="Land M."/>
            <person name="Davenport K.W."/>
            <person name="Woyke T."/>
            <person name="Haggblom M.M."/>
        </authorList>
    </citation>
    <scope>NUCLEOTIDE SEQUENCE</scope>
    <source>
        <strain evidence="3">ATCC BAA-1853 / DSM 23119 / SP1PR4</strain>
    </source>
</reference>
<dbReference type="PANTHER" id="PTHR37298:SF1">
    <property type="entry name" value="UPF0111 PROTEIN YKAA"/>
    <property type="match status" value="1"/>
</dbReference>
<dbReference type="OrthoDB" id="9797568at2"/>
<name>E8UX45_TERSS</name>
<dbReference type="PROSITE" id="PS51257">
    <property type="entry name" value="PROKAR_LIPOPROTEIN"/>
    <property type="match status" value="1"/>
</dbReference>
<sequence length="203" mass="23244">MPKDKSFFDDFEQLGQCLTSVTASLSSCMDQWPGMNGCVQSMEENRHIAHQVQRVCLLHLDTAFITPFDREDILQLATELYKTIAAVATAGRRLELYKLEDMHPSLRWHVSALDSMAREISATINLLRSAPKLSALRANLDEIGRLEETARQHRDQFLTEVYIDQADPIAVMQKREVHDLMMDGIDRCDRLGRTVERILLKND</sequence>
<comment type="similarity">
    <text evidence="1">Belongs to the UPF0111 family.</text>
</comment>
<dbReference type="Proteomes" id="UP000006844">
    <property type="component" value="Chromosome"/>
</dbReference>
<keyword evidence="3" id="KW-1185">Reference proteome</keyword>
<evidence type="ECO:0000313" key="3">
    <source>
        <dbReference type="Proteomes" id="UP000006844"/>
    </source>
</evidence>
<dbReference type="InterPro" id="IPR052912">
    <property type="entry name" value="UPF0111_domain"/>
</dbReference>
<dbReference type="Pfam" id="PF01865">
    <property type="entry name" value="PhoU_div"/>
    <property type="match status" value="1"/>
</dbReference>